<dbReference type="Gene3D" id="2.20.25.20">
    <property type="match status" value="1"/>
</dbReference>
<name>A0A1R1PTJ3_ZANCU</name>
<dbReference type="GO" id="GO:0016301">
    <property type="term" value="F:kinase activity"/>
    <property type="evidence" value="ECO:0007669"/>
    <property type="project" value="UniProtKB-KW"/>
</dbReference>
<reference evidence="4" key="1">
    <citation type="submission" date="2017-01" db="EMBL/GenBank/DDBJ databases">
        <authorList>
            <person name="Mah S.A."/>
            <person name="Swanson W.J."/>
            <person name="Moy G.W."/>
            <person name="Vacquier V.D."/>
        </authorList>
    </citation>
    <scope>NUCLEOTIDE SEQUENCE [LARGE SCALE GENOMIC DNA]</scope>
    <source>
        <strain evidence="4">COL-18-3</strain>
    </source>
</reference>
<organism evidence="4 6">
    <name type="scientific">Zancudomyces culisetae</name>
    <name type="common">Gut fungus</name>
    <name type="synonym">Smittium culisetae</name>
    <dbReference type="NCBI Taxonomy" id="1213189"/>
    <lineage>
        <taxon>Eukaryota</taxon>
        <taxon>Fungi</taxon>
        <taxon>Fungi incertae sedis</taxon>
        <taxon>Zoopagomycota</taxon>
        <taxon>Kickxellomycotina</taxon>
        <taxon>Harpellomycetes</taxon>
        <taxon>Harpellales</taxon>
        <taxon>Legeriomycetaceae</taxon>
        <taxon>Zancudomyces</taxon>
    </lineage>
</organism>
<dbReference type="SMART" id="SM01085">
    <property type="entry name" value="CK_II_beta"/>
    <property type="match status" value="1"/>
</dbReference>
<evidence type="ECO:0000256" key="2">
    <source>
        <dbReference type="ARBA" id="ARBA00045899"/>
    </source>
</evidence>
<dbReference type="GO" id="GO:0034456">
    <property type="term" value="C:UTP-C complex"/>
    <property type="evidence" value="ECO:0007669"/>
    <property type="project" value="TreeGrafter"/>
</dbReference>
<dbReference type="SMR" id="A0A1R1PTJ3"/>
<protein>
    <recommendedName>
        <fullName evidence="3">Casein kinase II subunit beta</fullName>
        <shortName evidence="3">CK II beta</shortName>
    </recommendedName>
</protein>
<sequence length="226" mass="26328">MSETDSEGYKYWVEWFLNTKGNEFFCEIDDEYILDRFNLTGLHAEVAHYQQAFDLITDQLDEDSFDDEQSKILDRSAKHLYGLIHARFIITTRGLIKMVEKYKRGDFGRCPRVYCNQQNLLPVGITDVPNEVSVKLYCCRCEDIYHPKSSRHCSIDGAYFGTSFPHMLLQAYPSLKPPPLTEAQRYVPKIFGFKIHNIANVHRWQDAQRKAQASRLAAYEAENKKN</sequence>
<keyword evidence="4" id="KW-0418">Kinase</keyword>
<dbReference type="PANTHER" id="PTHR11740:SF39">
    <property type="entry name" value="CASEIN KINASE II SUBUNIT BETA"/>
    <property type="match status" value="1"/>
</dbReference>
<comment type="subunit">
    <text evidence="3">Tetramer of two alpha and two beta subunits.</text>
</comment>
<dbReference type="GO" id="GO:0006359">
    <property type="term" value="P:regulation of transcription by RNA polymerase III"/>
    <property type="evidence" value="ECO:0007669"/>
    <property type="project" value="TreeGrafter"/>
</dbReference>
<dbReference type="PRINTS" id="PR00472">
    <property type="entry name" value="CASNKINASEII"/>
</dbReference>
<dbReference type="FunFam" id="1.10.1820.10:FF:000005">
    <property type="entry name" value="Casein kinase II subunit beta"/>
    <property type="match status" value="1"/>
</dbReference>
<dbReference type="Pfam" id="PF01214">
    <property type="entry name" value="CK_II_beta"/>
    <property type="match status" value="1"/>
</dbReference>
<evidence type="ECO:0000313" key="6">
    <source>
        <dbReference type="Proteomes" id="UP000188320"/>
    </source>
</evidence>
<reference evidence="6" key="2">
    <citation type="submission" date="2017-01" db="EMBL/GenBank/DDBJ databases">
        <authorList>
            <person name="Wang Y."/>
            <person name="White M."/>
            <person name="Kvist S."/>
            <person name="Moncalvo J.-M."/>
        </authorList>
    </citation>
    <scope>NUCLEOTIDE SEQUENCE [LARGE SCALE GENOMIC DNA]</scope>
    <source>
        <strain evidence="6">COL-18-3</strain>
    </source>
</reference>
<evidence type="ECO:0000313" key="4">
    <source>
        <dbReference type="EMBL" id="OMH84264.1"/>
    </source>
</evidence>
<dbReference type="SUPFAM" id="SSF57798">
    <property type="entry name" value="Casein kinase II beta subunit"/>
    <property type="match status" value="1"/>
</dbReference>
<evidence type="ECO:0000256" key="3">
    <source>
        <dbReference type="RuleBase" id="RU361268"/>
    </source>
</evidence>
<dbReference type="InterPro" id="IPR035991">
    <property type="entry name" value="Casein_kinase_II_beta-like"/>
</dbReference>
<dbReference type="GO" id="GO:0005956">
    <property type="term" value="C:protein kinase CK2 complex"/>
    <property type="evidence" value="ECO:0007669"/>
    <property type="project" value="UniProtKB-UniRule"/>
</dbReference>
<evidence type="ECO:0000313" key="5">
    <source>
        <dbReference type="EMBL" id="OMH84345.1"/>
    </source>
</evidence>
<evidence type="ECO:0000256" key="1">
    <source>
        <dbReference type="ARBA" id="ARBA00006941"/>
    </source>
</evidence>
<keyword evidence="6" id="KW-1185">Reference proteome</keyword>
<dbReference type="GO" id="GO:0005737">
    <property type="term" value="C:cytoplasm"/>
    <property type="evidence" value="ECO:0007669"/>
    <property type="project" value="TreeGrafter"/>
</dbReference>
<proteinExistence type="inferred from homology"/>
<comment type="caution">
    <text evidence="4">The sequence shown here is derived from an EMBL/GenBank/DDBJ whole genome shotgun (WGS) entry which is preliminary data.</text>
</comment>
<comment type="function">
    <text evidence="2 3">Regulatory subunit of casein kinase II/CK2. As part of the kinase complex regulates the basal catalytic activity of the alpha subunit a constitutively active serine/threonine-protein kinase that phosphorylates a large number of substrates containing acidic residues C-terminal to the phosphorylated serine or threonine.</text>
</comment>
<accession>A0A1R1PTJ3</accession>
<dbReference type="EMBL" id="LSSK01000224">
    <property type="protein sequence ID" value="OMH84264.1"/>
    <property type="molecule type" value="Genomic_DNA"/>
</dbReference>
<dbReference type="EMBL" id="LSSK01000210">
    <property type="protein sequence ID" value="OMH84345.1"/>
    <property type="molecule type" value="Genomic_DNA"/>
</dbReference>
<dbReference type="InterPro" id="IPR000704">
    <property type="entry name" value="Casein_kinase_II_reg-sub"/>
</dbReference>
<dbReference type="PANTHER" id="PTHR11740">
    <property type="entry name" value="CASEIN KINASE II SUBUNIT BETA"/>
    <property type="match status" value="1"/>
</dbReference>
<comment type="similarity">
    <text evidence="1 3">Belongs to the casein kinase 2 subunit beta family.</text>
</comment>
<dbReference type="Gene3D" id="1.10.1820.10">
    <property type="entry name" value="protein kinase ck2 holoenzyme, chain C, domain 1"/>
    <property type="match status" value="1"/>
</dbReference>
<keyword evidence="4" id="KW-0808">Transferase</keyword>
<dbReference type="InterPro" id="IPR016149">
    <property type="entry name" value="Casein_kin_II_reg-sub_N"/>
</dbReference>
<dbReference type="OrthoDB" id="3971593at2759"/>
<dbReference type="AlphaFoldDB" id="A0A1R1PTJ3"/>
<dbReference type="Proteomes" id="UP000188320">
    <property type="component" value="Unassembled WGS sequence"/>
</dbReference>
<gene>
    <name evidence="5" type="ORF">AX774_g2145</name>
    <name evidence="4" type="ORF">AX774_g2209</name>
</gene>
<dbReference type="FunFam" id="2.20.25.20:FF:000002">
    <property type="entry name" value="Casein kinase II subunit beta"/>
    <property type="match status" value="1"/>
</dbReference>
<dbReference type="GO" id="GO:0019887">
    <property type="term" value="F:protein kinase regulator activity"/>
    <property type="evidence" value="ECO:0007669"/>
    <property type="project" value="InterPro"/>
</dbReference>